<keyword evidence="2 4" id="KW-0547">Nucleotide-binding</keyword>
<dbReference type="GO" id="GO:0005795">
    <property type="term" value="C:Golgi stack"/>
    <property type="evidence" value="ECO:0007669"/>
    <property type="project" value="TreeGrafter"/>
</dbReference>
<dbReference type="FunFam" id="3.10.330.10:FF:000003">
    <property type="entry name" value="vesicle-fusing ATPase isoform X1"/>
    <property type="match status" value="1"/>
</dbReference>
<dbReference type="Gene3D" id="2.40.40.20">
    <property type="match status" value="1"/>
</dbReference>
<dbReference type="FunFam" id="3.40.50.300:FF:000154">
    <property type="entry name" value="Vesicle-fusing ATPase 1"/>
    <property type="match status" value="1"/>
</dbReference>
<dbReference type="GO" id="GO:0046872">
    <property type="term" value="F:metal ion binding"/>
    <property type="evidence" value="ECO:0007669"/>
    <property type="project" value="UniProtKB-UniRule"/>
</dbReference>
<dbReference type="SUPFAM" id="SSF54585">
    <property type="entry name" value="Cdc48 domain 2-like"/>
    <property type="match status" value="1"/>
</dbReference>
<reference evidence="7" key="2">
    <citation type="submission" date="2004-02" db="EMBL/GenBank/DDBJ databases">
        <authorList>
            <consortium name="Genoscope"/>
            <consortium name="Whitehead Institute Centre for Genome Research"/>
        </authorList>
    </citation>
    <scope>NUCLEOTIDE SEQUENCE</scope>
</reference>
<dbReference type="InterPro" id="IPR003959">
    <property type="entry name" value="ATPase_AAA_core"/>
</dbReference>
<feature type="domain" description="AAA+ ATPase" evidence="5">
    <location>
        <begin position="210"/>
        <end position="318"/>
    </location>
</feature>
<evidence type="ECO:0000256" key="4">
    <source>
        <dbReference type="RuleBase" id="RU367045"/>
    </source>
</evidence>
<keyword evidence="4" id="KW-0460">Magnesium</keyword>
<comment type="function">
    <text evidence="4">Required for vesicle-mediated transport. Catalyzes the fusion of transport vesicles within the Golgi cisternae. Is also required for transport from the endoplasmic reticulum to the Golgi stack. Seems to function as a fusion protein required for the delivery of cargo proteins to all compartments of the Golgi stack independent of vesicle origin.</text>
</comment>
<protein>
    <recommendedName>
        <fullName evidence="4">Vesicle-fusing ATPase</fullName>
        <ecNumber evidence="4">3.6.4.6</ecNumber>
    </recommendedName>
</protein>
<dbReference type="AlphaFoldDB" id="Q4SB98"/>
<comment type="cofactor">
    <cofactor evidence="4">
        <name>Mg(2+)</name>
        <dbReference type="ChEBI" id="CHEBI:18420"/>
    </cofactor>
    <text evidence="4">Binds 1 Mg(2+) ion per subunit.</text>
</comment>
<evidence type="ECO:0000256" key="3">
    <source>
        <dbReference type="ARBA" id="ARBA00022840"/>
    </source>
</evidence>
<organism evidence="7">
    <name type="scientific">Tetraodon nigroviridis</name>
    <name type="common">Spotted green pufferfish</name>
    <name type="synonym">Chelonodon nigroviridis</name>
    <dbReference type="NCBI Taxonomy" id="99883"/>
    <lineage>
        <taxon>Eukaryota</taxon>
        <taxon>Metazoa</taxon>
        <taxon>Chordata</taxon>
        <taxon>Craniata</taxon>
        <taxon>Vertebrata</taxon>
        <taxon>Euteleostomi</taxon>
        <taxon>Actinopterygii</taxon>
        <taxon>Neopterygii</taxon>
        <taxon>Teleostei</taxon>
        <taxon>Neoteleostei</taxon>
        <taxon>Acanthomorphata</taxon>
        <taxon>Eupercaria</taxon>
        <taxon>Tetraodontiformes</taxon>
        <taxon>Tetradontoidea</taxon>
        <taxon>Tetraodontidae</taxon>
        <taxon>Tetraodon</taxon>
    </lineage>
</organism>
<dbReference type="InterPro" id="IPR027417">
    <property type="entry name" value="P-loop_NTPase"/>
</dbReference>
<comment type="catalytic activity">
    <reaction evidence="4">
        <text>ATP + H2O = ADP + phosphate + H(+)</text>
        <dbReference type="Rhea" id="RHEA:13065"/>
        <dbReference type="ChEBI" id="CHEBI:15377"/>
        <dbReference type="ChEBI" id="CHEBI:15378"/>
        <dbReference type="ChEBI" id="CHEBI:30616"/>
        <dbReference type="ChEBI" id="CHEBI:43474"/>
        <dbReference type="ChEBI" id="CHEBI:456216"/>
        <dbReference type="EC" id="3.6.4.6"/>
    </reaction>
</comment>
<dbReference type="Pfam" id="PF02933">
    <property type="entry name" value="CDC48_2"/>
    <property type="match status" value="1"/>
</dbReference>
<feature type="domain" description="CDC48" evidence="6">
    <location>
        <begin position="69"/>
        <end position="141"/>
    </location>
</feature>
<dbReference type="KEGG" id="tng:GSTEN00021068G001"/>
<evidence type="ECO:0000256" key="2">
    <source>
        <dbReference type="ARBA" id="ARBA00022741"/>
    </source>
</evidence>
<keyword evidence="4" id="KW-0378">Hydrolase</keyword>
<dbReference type="InterPro" id="IPR003593">
    <property type="entry name" value="AAA+_ATPase"/>
</dbReference>
<evidence type="ECO:0000259" key="6">
    <source>
        <dbReference type="SMART" id="SM01072"/>
    </source>
</evidence>
<keyword evidence="3 4" id="KW-0067">ATP-binding</keyword>
<feature type="non-terminal residue" evidence="7">
    <location>
        <position position="318"/>
    </location>
</feature>
<dbReference type="InterPro" id="IPR029067">
    <property type="entry name" value="CDC48_domain_2-like_sf"/>
</dbReference>
<dbReference type="PANTHER" id="PTHR23078">
    <property type="entry name" value="VESICULAR-FUSION PROTEIN NSF"/>
    <property type="match status" value="1"/>
</dbReference>
<dbReference type="GO" id="GO:0005524">
    <property type="term" value="F:ATP binding"/>
    <property type="evidence" value="ECO:0007669"/>
    <property type="project" value="UniProtKB-UniRule"/>
</dbReference>
<dbReference type="Gene3D" id="3.10.330.10">
    <property type="match status" value="1"/>
</dbReference>
<dbReference type="SMART" id="SM01072">
    <property type="entry name" value="CDC48_2"/>
    <property type="match status" value="1"/>
</dbReference>
<accession>Q4SB98</accession>
<evidence type="ECO:0000256" key="1">
    <source>
        <dbReference type="ARBA" id="ARBA00006914"/>
    </source>
</evidence>
<keyword evidence="4" id="KW-0813">Transport</keyword>
<keyword evidence="4" id="KW-0963">Cytoplasm</keyword>
<comment type="similarity">
    <text evidence="1 4">Belongs to the AAA ATPase family.</text>
</comment>
<dbReference type="InterPro" id="IPR004201">
    <property type="entry name" value="Cdc48_dom2"/>
</dbReference>
<dbReference type="InterPro" id="IPR009010">
    <property type="entry name" value="Asp_de-COase-like_dom_sf"/>
</dbReference>
<keyword evidence="4" id="KW-0931">ER-Golgi transport</keyword>
<dbReference type="InterPro" id="IPR039812">
    <property type="entry name" value="Vesicle-fus_ATPase"/>
</dbReference>
<dbReference type="EC" id="3.6.4.6" evidence="4"/>
<comment type="caution">
    <text evidence="7">The sequence shown here is derived from an EMBL/GenBank/DDBJ whole genome shotgun (WGS) entry which is preliminary data.</text>
</comment>
<dbReference type="SUPFAM" id="SSF50692">
    <property type="entry name" value="ADC-like"/>
    <property type="match status" value="1"/>
</dbReference>
<name>Q4SB98_TETNG</name>
<dbReference type="Gene3D" id="3.40.50.300">
    <property type="entry name" value="P-loop containing nucleotide triphosphate hydrolases"/>
    <property type="match status" value="1"/>
</dbReference>
<dbReference type="OrthoDB" id="8816122at2759"/>
<dbReference type="Pfam" id="PF00004">
    <property type="entry name" value="AAA"/>
    <property type="match status" value="1"/>
</dbReference>
<reference evidence="7" key="1">
    <citation type="journal article" date="2004" name="Nature">
        <title>Genome duplication in the teleost fish Tetraodon nigroviridis reveals the early vertebrate proto-karyotype.</title>
        <authorList>
            <person name="Jaillon O."/>
            <person name="Aury J.-M."/>
            <person name="Brunet F."/>
            <person name="Petit J.-L."/>
            <person name="Stange-Thomann N."/>
            <person name="Mauceli E."/>
            <person name="Bouneau L."/>
            <person name="Fischer C."/>
            <person name="Ozouf-Costaz C."/>
            <person name="Bernot A."/>
            <person name="Nicaud S."/>
            <person name="Jaffe D."/>
            <person name="Fisher S."/>
            <person name="Lutfalla G."/>
            <person name="Dossat C."/>
            <person name="Segurens B."/>
            <person name="Dasilva C."/>
            <person name="Salanoubat M."/>
            <person name="Levy M."/>
            <person name="Boudet N."/>
            <person name="Castellano S."/>
            <person name="Anthouard V."/>
            <person name="Jubin C."/>
            <person name="Castelli V."/>
            <person name="Katinka M."/>
            <person name="Vacherie B."/>
            <person name="Biemont C."/>
            <person name="Skalli Z."/>
            <person name="Cattolico L."/>
            <person name="Poulain J."/>
            <person name="De Berardinis V."/>
            <person name="Cruaud C."/>
            <person name="Duprat S."/>
            <person name="Brottier P."/>
            <person name="Coutanceau J.-P."/>
            <person name="Gouzy J."/>
            <person name="Parra G."/>
            <person name="Lardier G."/>
            <person name="Chapple C."/>
            <person name="McKernan K.J."/>
            <person name="McEwan P."/>
            <person name="Bosak S."/>
            <person name="Kellis M."/>
            <person name="Volff J.-N."/>
            <person name="Guigo R."/>
            <person name="Zody M.C."/>
            <person name="Mesirov J."/>
            <person name="Lindblad-Toh K."/>
            <person name="Birren B."/>
            <person name="Nusbaum C."/>
            <person name="Kahn D."/>
            <person name="Robinson-Rechavi M."/>
            <person name="Laudet V."/>
            <person name="Schachter V."/>
            <person name="Quetier F."/>
            <person name="Saurin W."/>
            <person name="Scarpelli C."/>
            <person name="Wincker P."/>
            <person name="Lander E.S."/>
            <person name="Weissenbach J."/>
            <person name="Roest Crollius H."/>
        </authorList>
    </citation>
    <scope>NUCLEOTIDE SEQUENCE [LARGE SCALE GENOMIC DNA]</scope>
</reference>
<sequence length="318" mass="35309">QSMQAARCPTDELSLTNCAVVSEKDLQSGQAEIHQYPICNYNFDKSKQCIGTMTIEIDFLQKKSTDSSPYDSDKMAAEFIQQFNNQAFSVSQQLVFNFCDKMFGVMIKDIEAMDASILKGEPASGKKQKIEIGLMVGNSQVIFEKVENSSLTLVGKAKTKEARQTIINPDWNFEKMGIGGLDKEFSDIFRRAFASRVFPPDIVEQMGCKHVKGILLFGPPGCGKTLMARQIGKMLNAREPKVVNGPEILNKYVGESEANIRKLFAEAEEEQKRLGANSGLHIIIFDELDAICKQRGTGATAQGCMTRWSTSSFLRLTV</sequence>
<dbReference type="SUPFAM" id="SSF52540">
    <property type="entry name" value="P-loop containing nucleoside triphosphate hydrolases"/>
    <property type="match status" value="1"/>
</dbReference>
<dbReference type="GO" id="GO:0016887">
    <property type="term" value="F:ATP hydrolysis activity"/>
    <property type="evidence" value="ECO:0007669"/>
    <property type="project" value="InterPro"/>
</dbReference>
<evidence type="ECO:0000259" key="5">
    <source>
        <dbReference type="SMART" id="SM00382"/>
    </source>
</evidence>
<keyword evidence="4" id="KW-0653">Protein transport</keyword>
<dbReference type="EMBL" id="CAAE01014676">
    <property type="protein sequence ID" value="CAG02084.1"/>
    <property type="molecule type" value="Genomic_DNA"/>
</dbReference>
<evidence type="ECO:0000313" key="7">
    <source>
        <dbReference type="EMBL" id="CAG02084.1"/>
    </source>
</evidence>
<comment type="subcellular location">
    <subcellularLocation>
        <location evidence="4">Cytoplasm</location>
    </subcellularLocation>
</comment>
<proteinExistence type="inferred from homology"/>
<dbReference type="PANTHER" id="PTHR23078:SF3">
    <property type="entry name" value="VESICLE-FUSING ATPASE"/>
    <property type="match status" value="1"/>
</dbReference>
<dbReference type="GO" id="GO:0043001">
    <property type="term" value="P:Golgi to plasma membrane protein transport"/>
    <property type="evidence" value="ECO:0007669"/>
    <property type="project" value="TreeGrafter"/>
</dbReference>
<dbReference type="SMART" id="SM00382">
    <property type="entry name" value="AAA"/>
    <property type="match status" value="1"/>
</dbReference>
<dbReference type="GO" id="GO:0035494">
    <property type="term" value="P:SNARE complex disassembly"/>
    <property type="evidence" value="ECO:0007669"/>
    <property type="project" value="InterPro"/>
</dbReference>
<keyword evidence="4" id="KW-0479">Metal-binding</keyword>
<gene>
    <name evidence="7" type="ORF">GSTENG00021068001</name>
</gene>
<dbReference type="GO" id="GO:0006891">
    <property type="term" value="P:intra-Golgi vesicle-mediated transport"/>
    <property type="evidence" value="ECO:0007669"/>
    <property type="project" value="TreeGrafter"/>
</dbReference>